<dbReference type="GO" id="GO:0031410">
    <property type="term" value="C:cytoplasmic vesicle"/>
    <property type="evidence" value="ECO:0007669"/>
    <property type="project" value="UniProtKB-KW"/>
</dbReference>
<evidence type="ECO:0000256" key="6">
    <source>
        <dbReference type="ARBA" id="ARBA00022833"/>
    </source>
</evidence>
<gene>
    <name evidence="13" type="ORF">FVP33_02980</name>
</gene>
<feature type="transmembrane region" description="Helical" evidence="11">
    <location>
        <begin position="80"/>
        <end position="104"/>
    </location>
</feature>
<evidence type="ECO:0000256" key="2">
    <source>
        <dbReference type="ARBA" id="ARBA00004644"/>
    </source>
</evidence>
<keyword evidence="7 11" id="KW-1133">Transmembrane helix</keyword>
<dbReference type="PANTHER" id="PTHR31937">
    <property type="entry name" value="TRANSMEMBRANE PROTEIN 163"/>
    <property type="match status" value="1"/>
</dbReference>
<proteinExistence type="inferred from homology"/>
<dbReference type="AlphaFoldDB" id="A0A5C8UV61"/>
<evidence type="ECO:0000259" key="12">
    <source>
        <dbReference type="Pfam" id="PF01545"/>
    </source>
</evidence>
<evidence type="ECO:0000313" key="14">
    <source>
        <dbReference type="Proteomes" id="UP000321379"/>
    </source>
</evidence>
<evidence type="ECO:0000256" key="11">
    <source>
        <dbReference type="SAM" id="Phobius"/>
    </source>
</evidence>
<keyword evidence="9 11" id="KW-0472">Membrane</keyword>
<evidence type="ECO:0000313" key="13">
    <source>
        <dbReference type="EMBL" id="TXN31902.1"/>
    </source>
</evidence>
<organism evidence="13 14">
    <name type="scientific">Lacisediminihabitans profunda</name>
    <dbReference type="NCBI Taxonomy" id="2594790"/>
    <lineage>
        <taxon>Bacteria</taxon>
        <taxon>Bacillati</taxon>
        <taxon>Actinomycetota</taxon>
        <taxon>Actinomycetes</taxon>
        <taxon>Micrococcales</taxon>
        <taxon>Microbacteriaceae</taxon>
        <taxon>Lacisediminihabitans</taxon>
    </lineage>
</organism>
<feature type="domain" description="Cation efflux protein transmembrane" evidence="12">
    <location>
        <begin position="83"/>
        <end position="197"/>
    </location>
</feature>
<keyword evidence="8" id="KW-0770">Synapse</keyword>
<dbReference type="Gene3D" id="1.20.1510.10">
    <property type="entry name" value="Cation efflux protein transmembrane domain"/>
    <property type="match status" value="1"/>
</dbReference>
<comment type="subcellular location">
    <subcellularLocation>
        <location evidence="2">Cytoplasmic vesicle</location>
        <location evidence="2">Secretory vesicle</location>
        <location evidence="2">Synaptic vesicle membrane</location>
        <topology evidence="2">Multi-pass membrane protein</topology>
    </subcellularLocation>
    <subcellularLocation>
        <location evidence="1">Early endosome membrane</location>
    </subcellularLocation>
</comment>
<evidence type="ECO:0000256" key="7">
    <source>
        <dbReference type="ARBA" id="ARBA00022989"/>
    </source>
</evidence>
<comment type="caution">
    <text evidence="13">The sequence shown here is derived from an EMBL/GenBank/DDBJ whole genome shotgun (WGS) entry which is preliminary data.</text>
</comment>
<evidence type="ECO:0000256" key="3">
    <source>
        <dbReference type="ARBA" id="ARBA00008731"/>
    </source>
</evidence>
<keyword evidence="14" id="KW-1185">Reference proteome</keyword>
<dbReference type="InterPro" id="IPR058533">
    <property type="entry name" value="Cation_efflux_TM"/>
</dbReference>
<dbReference type="Pfam" id="PF01545">
    <property type="entry name" value="Cation_efflux"/>
    <property type="match status" value="1"/>
</dbReference>
<feature type="transmembrane region" description="Helical" evidence="11">
    <location>
        <begin position="143"/>
        <end position="167"/>
    </location>
</feature>
<evidence type="ECO:0000256" key="8">
    <source>
        <dbReference type="ARBA" id="ARBA00023018"/>
    </source>
</evidence>
<dbReference type="Proteomes" id="UP000321379">
    <property type="component" value="Unassembled WGS sequence"/>
</dbReference>
<evidence type="ECO:0000256" key="4">
    <source>
        <dbReference type="ARBA" id="ARBA00022692"/>
    </source>
</evidence>
<dbReference type="GO" id="GO:0008324">
    <property type="term" value="F:monoatomic cation transmembrane transporter activity"/>
    <property type="evidence" value="ECO:0007669"/>
    <property type="project" value="InterPro"/>
</dbReference>
<comment type="similarity">
    <text evidence="3">Belongs to the TMEM163 family.</text>
</comment>
<dbReference type="InterPro" id="IPR027469">
    <property type="entry name" value="Cation_efflux_TMD_sf"/>
</dbReference>
<dbReference type="EMBL" id="VRMG01000004">
    <property type="protein sequence ID" value="TXN31902.1"/>
    <property type="molecule type" value="Genomic_DNA"/>
</dbReference>
<evidence type="ECO:0000256" key="10">
    <source>
        <dbReference type="ARBA" id="ARBA00023329"/>
    </source>
</evidence>
<protein>
    <submittedName>
        <fullName evidence="13">Cation transporter</fullName>
    </submittedName>
</protein>
<keyword evidence="6" id="KW-0862">Zinc</keyword>
<keyword evidence="5" id="KW-0967">Endosome</keyword>
<keyword evidence="4 11" id="KW-0812">Transmembrane</keyword>
<evidence type="ECO:0000256" key="1">
    <source>
        <dbReference type="ARBA" id="ARBA00004146"/>
    </source>
</evidence>
<dbReference type="InterPro" id="IPR026765">
    <property type="entry name" value="Tmem163"/>
</dbReference>
<dbReference type="PANTHER" id="PTHR31937:SF2">
    <property type="entry name" value="TRANSMEMBRANE PROTEIN 163"/>
    <property type="match status" value="1"/>
</dbReference>
<name>A0A5C8UV61_9MICO</name>
<keyword evidence="10" id="KW-0968">Cytoplasmic vesicle</keyword>
<feature type="transmembrane region" description="Helical" evidence="11">
    <location>
        <begin position="20"/>
        <end position="40"/>
    </location>
</feature>
<sequence length="197" mass="20763">MRDSSPTVTTSALRRRGLGLEWATLAWNVVGLAVLAVLAIRASSVALAGFGLDSLIEIGASTVVIWELRGTGEARQRRALRIIGIAFVCLAAYLLVQSLVAILARHHATPSVGGIAWTGVTAVVMFTLAFAKRRTGLALGNPVLVSEGSVTFIDGLLAVAVLVGLALNQLAGWWWADPAAGLVIVFYALREAAHLLR</sequence>
<dbReference type="RefSeq" id="WP_147782151.1">
    <property type="nucleotide sequence ID" value="NZ_VRMG01000004.1"/>
</dbReference>
<dbReference type="SUPFAM" id="SSF161111">
    <property type="entry name" value="Cation efflux protein transmembrane domain-like"/>
    <property type="match status" value="1"/>
</dbReference>
<accession>A0A5C8UV61</accession>
<dbReference type="GO" id="GO:0016020">
    <property type="term" value="C:membrane"/>
    <property type="evidence" value="ECO:0007669"/>
    <property type="project" value="InterPro"/>
</dbReference>
<feature type="transmembrane region" description="Helical" evidence="11">
    <location>
        <begin position="46"/>
        <end position="68"/>
    </location>
</feature>
<evidence type="ECO:0000256" key="9">
    <source>
        <dbReference type="ARBA" id="ARBA00023136"/>
    </source>
</evidence>
<evidence type="ECO:0000256" key="5">
    <source>
        <dbReference type="ARBA" id="ARBA00022753"/>
    </source>
</evidence>
<reference evidence="13 14" key="1">
    <citation type="submission" date="2019-08" db="EMBL/GenBank/DDBJ databases">
        <title>Bacterial whole genome sequence for Glaciihabitans sp. CHu50b-6-2.</title>
        <authorList>
            <person name="Jin L."/>
        </authorList>
    </citation>
    <scope>NUCLEOTIDE SEQUENCE [LARGE SCALE GENOMIC DNA]</scope>
    <source>
        <strain evidence="13 14">CHu50b-6-2</strain>
    </source>
</reference>
<feature type="transmembrane region" description="Helical" evidence="11">
    <location>
        <begin position="110"/>
        <end position="131"/>
    </location>
</feature>
<feature type="transmembrane region" description="Helical" evidence="11">
    <location>
        <begin position="173"/>
        <end position="189"/>
    </location>
</feature>